<accession>A0A3N4RHN2</accession>
<reference evidence="2 3" key="1">
    <citation type="submission" date="2018-11" db="EMBL/GenBank/DDBJ databases">
        <title>Sequencing the genomes of 1000 actinobacteria strains.</title>
        <authorList>
            <person name="Klenk H.-P."/>
        </authorList>
    </citation>
    <scope>NUCLEOTIDE SEQUENCE [LARGE SCALE GENOMIC DNA]</scope>
    <source>
        <strain evidence="2 3">DSM 44781</strain>
    </source>
</reference>
<evidence type="ECO:0000256" key="1">
    <source>
        <dbReference type="SAM" id="MobiDB-lite"/>
    </source>
</evidence>
<dbReference type="EMBL" id="RKQG01000006">
    <property type="protein sequence ID" value="RPE26620.1"/>
    <property type="molecule type" value="Genomic_DNA"/>
</dbReference>
<proteinExistence type="predicted"/>
<dbReference type="RefSeq" id="WP_162871828.1">
    <property type="nucleotide sequence ID" value="NZ_RKQG01000006.1"/>
</dbReference>
<dbReference type="AlphaFoldDB" id="A0A3N4RHN2"/>
<sequence>MPWLRNPFRRATDAAQALAAQQGDAARAFASSRPRNQVQAAWEGPVPAEGAHPLLRSAAEWQRAVSAQYKASGPFGFAIDWMAGSCARSRLYVGRTDPDGSSKALPIASTDPDADTLLAPLVELFDGDSQAALLGEAARCDQLFGEWYLIGWDDPDAGRRWRVFSPLALLPSGRDRESLNVHDPDQPGRILELPLDTTAVIRVWQPDPDRPADPYSHTIRALPILARLSALDDVDRAAAQSRIAMNGMLLVPSEASFPNPDDPESISLGGDQLPAWLMEVGSARLTNPGSAAAAMPVIAAMSADMISKVRLVDFSTSYDSEVEAKREAALRQLAVSLQLPAEVLTGLADLNHWSLFGIQADSIRLYVVAVLDRIAGALTREFLRPALAALGVDHPEHYQLGLDITDLTLRPNRAELALQAFDRGLISRAACIAELGFPPEAAPTEAELAAIVETSTALTDAQSAHDLVTRLLGDTTDRTRPGRGPGRPRVRPLHPVRDLEAPPADRSALPPGTTG</sequence>
<evidence type="ECO:0000313" key="3">
    <source>
        <dbReference type="Proteomes" id="UP000266906"/>
    </source>
</evidence>
<feature type="region of interest" description="Disordered" evidence="1">
    <location>
        <begin position="472"/>
        <end position="515"/>
    </location>
</feature>
<evidence type="ECO:0008006" key="4">
    <source>
        <dbReference type="Google" id="ProtNLM"/>
    </source>
</evidence>
<keyword evidence="3" id="KW-1185">Reference proteome</keyword>
<evidence type="ECO:0000313" key="2">
    <source>
        <dbReference type="EMBL" id="RPE26620.1"/>
    </source>
</evidence>
<name>A0A3N4RHN2_9ACTN</name>
<comment type="caution">
    <text evidence="2">The sequence shown here is derived from an EMBL/GenBank/DDBJ whole genome shotgun (WGS) entry which is preliminary data.</text>
</comment>
<dbReference type="Proteomes" id="UP000266906">
    <property type="component" value="Unassembled WGS sequence"/>
</dbReference>
<organism evidence="2 3">
    <name type="scientific">Kitasatospora cineracea</name>
    <dbReference type="NCBI Taxonomy" id="88074"/>
    <lineage>
        <taxon>Bacteria</taxon>
        <taxon>Bacillati</taxon>
        <taxon>Actinomycetota</taxon>
        <taxon>Actinomycetes</taxon>
        <taxon>Kitasatosporales</taxon>
        <taxon>Streptomycetaceae</taxon>
        <taxon>Kitasatospora</taxon>
    </lineage>
</organism>
<gene>
    <name evidence="2" type="ORF">EDD38_7682</name>
</gene>
<protein>
    <recommendedName>
        <fullName evidence="4">SPP1 Gp6-like portal protein</fullName>
    </recommendedName>
</protein>